<name>A0AAD7F7Z7_9AGAR</name>
<dbReference type="EMBL" id="JARKIF010000047">
    <property type="protein sequence ID" value="KAJ7607851.1"/>
    <property type="molecule type" value="Genomic_DNA"/>
</dbReference>
<evidence type="ECO:0000313" key="1">
    <source>
        <dbReference type="EMBL" id="KAJ7607851.1"/>
    </source>
</evidence>
<reference evidence="1" key="1">
    <citation type="submission" date="2023-03" db="EMBL/GenBank/DDBJ databases">
        <title>Massive genome expansion in bonnet fungi (Mycena s.s.) driven by repeated elements and novel gene families across ecological guilds.</title>
        <authorList>
            <consortium name="Lawrence Berkeley National Laboratory"/>
            <person name="Harder C.B."/>
            <person name="Miyauchi S."/>
            <person name="Viragh M."/>
            <person name="Kuo A."/>
            <person name="Thoen E."/>
            <person name="Andreopoulos B."/>
            <person name="Lu D."/>
            <person name="Skrede I."/>
            <person name="Drula E."/>
            <person name="Henrissat B."/>
            <person name="Morin E."/>
            <person name="Kohler A."/>
            <person name="Barry K."/>
            <person name="LaButti K."/>
            <person name="Morin E."/>
            <person name="Salamov A."/>
            <person name="Lipzen A."/>
            <person name="Mereny Z."/>
            <person name="Hegedus B."/>
            <person name="Baldrian P."/>
            <person name="Stursova M."/>
            <person name="Weitz H."/>
            <person name="Taylor A."/>
            <person name="Grigoriev I.V."/>
            <person name="Nagy L.G."/>
            <person name="Martin F."/>
            <person name="Kauserud H."/>
        </authorList>
    </citation>
    <scope>NUCLEOTIDE SEQUENCE</scope>
    <source>
        <strain evidence="1">9284</strain>
    </source>
</reference>
<organism evidence="1 2">
    <name type="scientific">Roridomyces roridus</name>
    <dbReference type="NCBI Taxonomy" id="1738132"/>
    <lineage>
        <taxon>Eukaryota</taxon>
        <taxon>Fungi</taxon>
        <taxon>Dikarya</taxon>
        <taxon>Basidiomycota</taxon>
        <taxon>Agaricomycotina</taxon>
        <taxon>Agaricomycetes</taxon>
        <taxon>Agaricomycetidae</taxon>
        <taxon>Agaricales</taxon>
        <taxon>Marasmiineae</taxon>
        <taxon>Mycenaceae</taxon>
        <taxon>Roridomyces</taxon>
    </lineage>
</organism>
<sequence>MQFSSDAPQTQNAILLFEQDVSSRYPATLNNELRLDHPSAPMDAYHARPEHPLQVYMYLWRGYSPTYLADYGYMIYKTASSAKLLAALRSERIVNDNSFQRDKSSVSWSRVLQSCAEKLSNNRSHDATVSRTQIKFALPAGCKEKHVKRCHLGSLEPCGPAMNRITNKMQLLDSRIFSRLNNVIRSSNAFRALHVETEIHGKYGKTARSPRSNICSGIGICGVQGKLIRPAVIGSVSCSPPPSSRIAGCPLALRRPDPNTLPQTGKTSHALSRCVQSVGGRISFRKELNDCSSDGVDKLLIGIGDVVYCASLGLRPRLRRDLISALLVLLPPTLFLSSASYLNSESLCLQWVQMTLHGGCRSGLAGQTRNADGLPLQDPLSLLRSTPSGNHPCTTRRPVVYPTKLLRITTAVFSYSLGTPPWGVERLLVADEQLGSAQARAPTDSDGCLVPIDSKIAPLCPQVGADGLERLGCMSRSVRWCRMVEGIGYKVTGDGRL</sequence>
<gene>
    <name evidence="1" type="ORF">FB45DRAFT_877429</name>
</gene>
<evidence type="ECO:0000313" key="2">
    <source>
        <dbReference type="Proteomes" id="UP001221142"/>
    </source>
</evidence>
<accession>A0AAD7F7Z7</accession>
<dbReference type="AlphaFoldDB" id="A0AAD7F7Z7"/>
<dbReference type="Proteomes" id="UP001221142">
    <property type="component" value="Unassembled WGS sequence"/>
</dbReference>
<protein>
    <submittedName>
        <fullName evidence="1">Uncharacterized protein</fullName>
    </submittedName>
</protein>
<proteinExistence type="predicted"/>
<keyword evidence="2" id="KW-1185">Reference proteome</keyword>
<comment type="caution">
    <text evidence="1">The sequence shown here is derived from an EMBL/GenBank/DDBJ whole genome shotgun (WGS) entry which is preliminary data.</text>
</comment>